<evidence type="ECO:0000313" key="4">
    <source>
        <dbReference type="EMBL" id="MBB5058908.1"/>
    </source>
</evidence>
<dbReference type="AlphaFoldDB" id="A0A7W8E4C5"/>
<evidence type="ECO:0000259" key="3">
    <source>
        <dbReference type="SMART" id="SM00939"/>
    </source>
</evidence>
<evidence type="ECO:0000256" key="1">
    <source>
        <dbReference type="ARBA" id="ARBA00022801"/>
    </source>
</evidence>
<sequence>MTVFRKAVLALGVSISLSAALPSFAQDVAAKPEHHDHEYTRQEEMIPARDGVRLHVVILRPVGSEKSGPSLPFLIQRTPYGAEHATSERINMSKPELVASGYIFVLCDIRGRYKSEGTFVMNRPIVAHHSKQDVDETTDTRDTIDWLLKHVPNNSGKVGVFGVSYPGFLAMMAGIDAHPAVKAISPQAPMTNVWKGDDFFHNGAFRETYGFDYVQQLEAQKTDVPADSKEDQYNFFLEHGNFAGAAEAAKMSNLPTAKIFLTQPAYTKFWQDMAVESHLTKVEVPTLEVGGWWDQEDMWGTQAEYAALKPHDKKGEVFMVLGPWNHGGWGGPGKNLGAVDFGAPTGEDYRKTIEFPFFEKYLKGQSGFDLKGVASFRTGVNQWEHYDVWPPVSGFKGEKLYLGAEHALGFIAPTGDYNTVAGAYVADPADPIPFRARPVESTYGTGSRWRPWLVEDQRFVSERKDLANFTTPVLDHDVTVTGDIVADIFAATTGTDADWVVKLIDVSPDDAPAPMNGYQLMIVDEIFRGRYLKSFEHPEAIKPSEVNEYKWSLHGADHTFLKGHKIMVEVQSSWFPLYDRNPQTFVPNIMSAPAGAYKAQTMTIYGSPKYPSRLEFLSPN</sequence>
<feature type="domain" description="Xaa-Pro dipeptidyl-peptidase C-terminal" evidence="3">
    <location>
        <begin position="355"/>
        <end position="615"/>
    </location>
</feature>
<keyword evidence="5" id="KW-1185">Reference proteome</keyword>
<organism evidence="4 5">
    <name type="scientific">Granulicella aggregans</name>
    <dbReference type="NCBI Taxonomy" id="474949"/>
    <lineage>
        <taxon>Bacteria</taxon>
        <taxon>Pseudomonadati</taxon>
        <taxon>Acidobacteriota</taxon>
        <taxon>Terriglobia</taxon>
        <taxon>Terriglobales</taxon>
        <taxon>Acidobacteriaceae</taxon>
        <taxon>Granulicella</taxon>
    </lineage>
</organism>
<dbReference type="InterPro" id="IPR000383">
    <property type="entry name" value="Xaa-Pro-like_dom"/>
</dbReference>
<dbReference type="Pfam" id="PF08530">
    <property type="entry name" value="PepX_C"/>
    <property type="match status" value="1"/>
</dbReference>
<dbReference type="SUPFAM" id="SSF49785">
    <property type="entry name" value="Galactose-binding domain-like"/>
    <property type="match status" value="1"/>
</dbReference>
<dbReference type="Gene3D" id="3.40.50.1820">
    <property type="entry name" value="alpha/beta hydrolase"/>
    <property type="match status" value="1"/>
</dbReference>
<evidence type="ECO:0000313" key="5">
    <source>
        <dbReference type="Proteomes" id="UP000540989"/>
    </source>
</evidence>
<dbReference type="Pfam" id="PF02129">
    <property type="entry name" value="Peptidase_S15"/>
    <property type="match status" value="1"/>
</dbReference>
<feature type="signal peptide" evidence="2">
    <location>
        <begin position="1"/>
        <end position="25"/>
    </location>
</feature>
<dbReference type="InterPro" id="IPR013736">
    <property type="entry name" value="Xaa-Pro_dipept_C"/>
</dbReference>
<dbReference type="InterPro" id="IPR008979">
    <property type="entry name" value="Galactose-bd-like_sf"/>
</dbReference>
<protein>
    <recommendedName>
        <fullName evidence="3">Xaa-Pro dipeptidyl-peptidase C-terminal domain-containing protein</fullName>
    </recommendedName>
</protein>
<keyword evidence="2" id="KW-0732">Signal</keyword>
<dbReference type="SUPFAM" id="SSF53474">
    <property type="entry name" value="alpha/beta-Hydrolases"/>
    <property type="match status" value="1"/>
</dbReference>
<feature type="chain" id="PRO_5031407060" description="Xaa-Pro dipeptidyl-peptidase C-terminal domain-containing protein" evidence="2">
    <location>
        <begin position="26"/>
        <end position="620"/>
    </location>
</feature>
<dbReference type="Gene3D" id="2.60.120.260">
    <property type="entry name" value="Galactose-binding domain-like"/>
    <property type="match status" value="1"/>
</dbReference>
<dbReference type="EMBL" id="JACHIP010000005">
    <property type="protein sequence ID" value="MBB5058908.1"/>
    <property type="molecule type" value="Genomic_DNA"/>
</dbReference>
<dbReference type="RefSeq" id="WP_348641348.1">
    <property type="nucleotide sequence ID" value="NZ_JACHIP010000005.1"/>
</dbReference>
<dbReference type="NCBIfam" id="TIGR00976">
    <property type="entry name" value="CocE_NonD"/>
    <property type="match status" value="1"/>
</dbReference>
<proteinExistence type="predicted"/>
<dbReference type="Gene3D" id="1.10.3020.10">
    <property type="entry name" value="alpha-amino acid ester hydrolase ( Helical cap domain)"/>
    <property type="match status" value="1"/>
</dbReference>
<name>A0A7W8E4C5_9BACT</name>
<accession>A0A7W8E4C5</accession>
<dbReference type="SMART" id="SM00939">
    <property type="entry name" value="PepX_C"/>
    <property type="match status" value="1"/>
</dbReference>
<comment type="caution">
    <text evidence="4">The sequence shown here is derived from an EMBL/GenBank/DDBJ whole genome shotgun (WGS) entry which is preliminary data.</text>
</comment>
<keyword evidence="1" id="KW-0378">Hydrolase</keyword>
<reference evidence="4 5" key="1">
    <citation type="submission" date="2020-08" db="EMBL/GenBank/DDBJ databases">
        <title>Genomic Encyclopedia of Type Strains, Phase IV (KMG-V): Genome sequencing to study the core and pangenomes of soil and plant-associated prokaryotes.</title>
        <authorList>
            <person name="Whitman W."/>
        </authorList>
    </citation>
    <scope>NUCLEOTIDE SEQUENCE [LARGE SCALE GENOMIC DNA]</scope>
    <source>
        <strain evidence="4 5">M8UP14</strain>
    </source>
</reference>
<dbReference type="InterPro" id="IPR005674">
    <property type="entry name" value="CocE/Ser_esterase"/>
</dbReference>
<dbReference type="Proteomes" id="UP000540989">
    <property type="component" value="Unassembled WGS sequence"/>
</dbReference>
<gene>
    <name evidence="4" type="ORF">HDF16_003631</name>
</gene>
<dbReference type="InterPro" id="IPR029058">
    <property type="entry name" value="AB_hydrolase_fold"/>
</dbReference>
<dbReference type="GO" id="GO:0008239">
    <property type="term" value="F:dipeptidyl-peptidase activity"/>
    <property type="evidence" value="ECO:0007669"/>
    <property type="project" value="InterPro"/>
</dbReference>
<evidence type="ECO:0000256" key="2">
    <source>
        <dbReference type="SAM" id="SignalP"/>
    </source>
</evidence>